<dbReference type="Pfam" id="PF10294">
    <property type="entry name" value="Methyltransf_16"/>
    <property type="match status" value="1"/>
</dbReference>
<dbReference type="Proteomes" id="UP000076744">
    <property type="component" value="Unassembled WGS sequence"/>
</dbReference>
<dbReference type="GO" id="GO:0032991">
    <property type="term" value="C:protein-containing complex"/>
    <property type="evidence" value="ECO:0007669"/>
    <property type="project" value="TreeGrafter"/>
</dbReference>
<dbReference type="PANTHER" id="PTHR14614:SF109">
    <property type="entry name" value="RIBOSOMAL LYSINE N-METHYLTRANSFERASE 5"/>
    <property type="match status" value="1"/>
</dbReference>
<keyword evidence="2" id="KW-1185">Reference proteome</keyword>
<reference evidence="1 2" key="1">
    <citation type="journal article" date="2016" name="Genome Biol. Evol.">
        <title>Divergent and convergent evolution of fungal pathogenicity.</title>
        <authorList>
            <person name="Shang Y."/>
            <person name="Xiao G."/>
            <person name="Zheng P."/>
            <person name="Cen K."/>
            <person name="Zhan S."/>
            <person name="Wang C."/>
        </authorList>
    </citation>
    <scope>NUCLEOTIDE SEQUENCE [LARGE SCALE GENOMIC DNA]</scope>
    <source>
        <strain evidence="1 2">ARSEF 2679</strain>
    </source>
</reference>
<dbReference type="OrthoDB" id="2529286at2759"/>
<dbReference type="EMBL" id="AZHB01000013">
    <property type="protein sequence ID" value="OAA61303.1"/>
    <property type="molecule type" value="Genomic_DNA"/>
</dbReference>
<name>A0A167U739_CORFA</name>
<dbReference type="Gene3D" id="3.40.50.150">
    <property type="entry name" value="Vaccinia Virus protein VP39"/>
    <property type="match status" value="1"/>
</dbReference>
<sequence>MSYAELFESILEPEIEDADEETFWLYSQPHPSSDLGFVDPRAASVEVRVGGTDFTVHQSPGVLSSDRAGGTTGAVLWKISPVFADWLAAPTNFLFSRSLLGADSAVLELGCGVSPLNALALAPRVASHTLTDQAYVRRLIRRNIDDGVASLARKSSKHRPAGRISFETLDWETDATPPAPGGFDAVLAVDCVYNAALVPPLVQTCADACRRRGAKRVHSGAAAA</sequence>
<dbReference type="STRING" id="1081104.A0A167U739"/>
<dbReference type="GeneID" id="30021674"/>
<dbReference type="GO" id="GO:0008757">
    <property type="term" value="F:S-adenosylmethionine-dependent methyltransferase activity"/>
    <property type="evidence" value="ECO:0007669"/>
    <property type="project" value="UniProtKB-ARBA"/>
</dbReference>
<dbReference type="GO" id="GO:0005829">
    <property type="term" value="C:cytosol"/>
    <property type="evidence" value="ECO:0007669"/>
    <property type="project" value="TreeGrafter"/>
</dbReference>
<evidence type="ECO:0000313" key="2">
    <source>
        <dbReference type="Proteomes" id="UP000076744"/>
    </source>
</evidence>
<accession>A0A167U739</accession>
<evidence type="ECO:0000313" key="1">
    <source>
        <dbReference type="EMBL" id="OAA61303.1"/>
    </source>
</evidence>
<protein>
    <recommendedName>
        <fullName evidence="3">Nicotinamide N-methyltransferase</fullName>
    </recommendedName>
</protein>
<proteinExistence type="predicted"/>
<dbReference type="CDD" id="cd02440">
    <property type="entry name" value="AdoMet_MTases"/>
    <property type="match status" value="1"/>
</dbReference>
<dbReference type="SUPFAM" id="SSF53335">
    <property type="entry name" value="S-adenosyl-L-methionine-dependent methyltransferases"/>
    <property type="match status" value="1"/>
</dbReference>
<evidence type="ECO:0008006" key="3">
    <source>
        <dbReference type="Google" id="ProtNLM"/>
    </source>
</evidence>
<dbReference type="PANTHER" id="PTHR14614">
    <property type="entry name" value="HEPATOCELLULAR CARCINOMA-ASSOCIATED ANTIGEN"/>
    <property type="match status" value="1"/>
</dbReference>
<dbReference type="InterPro" id="IPR029063">
    <property type="entry name" value="SAM-dependent_MTases_sf"/>
</dbReference>
<comment type="caution">
    <text evidence="1">The sequence shown here is derived from an EMBL/GenBank/DDBJ whole genome shotgun (WGS) entry which is preliminary data.</text>
</comment>
<dbReference type="InterPro" id="IPR019410">
    <property type="entry name" value="Methyltransf_16"/>
</dbReference>
<dbReference type="AlphaFoldDB" id="A0A167U739"/>
<organism evidence="1 2">
    <name type="scientific">Cordyceps fumosorosea (strain ARSEF 2679)</name>
    <name type="common">Isaria fumosorosea</name>
    <dbReference type="NCBI Taxonomy" id="1081104"/>
    <lineage>
        <taxon>Eukaryota</taxon>
        <taxon>Fungi</taxon>
        <taxon>Dikarya</taxon>
        <taxon>Ascomycota</taxon>
        <taxon>Pezizomycotina</taxon>
        <taxon>Sordariomycetes</taxon>
        <taxon>Hypocreomycetidae</taxon>
        <taxon>Hypocreales</taxon>
        <taxon>Cordycipitaceae</taxon>
        <taxon>Cordyceps</taxon>
    </lineage>
</organism>
<gene>
    <name evidence="1" type="ORF">ISF_05382</name>
</gene>
<dbReference type="RefSeq" id="XP_018703558.1">
    <property type="nucleotide sequence ID" value="XM_018848987.1"/>
</dbReference>